<evidence type="ECO:0000256" key="2">
    <source>
        <dbReference type="ARBA" id="ARBA00023002"/>
    </source>
</evidence>
<dbReference type="PANTHER" id="PTHR13878">
    <property type="entry name" value="GULONOLACTONE OXIDASE"/>
    <property type="match status" value="1"/>
</dbReference>
<proteinExistence type="inferred from homology"/>
<keyword evidence="6" id="KW-1185">Reference proteome</keyword>
<dbReference type="InterPro" id="IPR006094">
    <property type="entry name" value="Oxid_FAD_bind_N"/>
</dbReference>
<dbReference type="PANTHER" id="PTHR13878:SF91">
    <property type="entry name" value="FAD BINDING DOMAIN PROTEIN (AFU_ORTHOLOGUE AFUA_6G12070)-RELATED"/>
    <property type="match status" value="1"/>
</dbReference>
<reference evidence="5" key="1">
    <citation type="submission" date="2018-03" db="EMBL/GenBank/DDBJ databases">
        <authorList>
            <person name="Guldener U."/>
        </authorList>
    </citation>
    <scope>NUCLEOTIDE SEQUENCE</scope>
</reference>
<evidence type="ECO:0000313" key="6">
    <source>
        <dbReference type="Proteomes" id="UP001187682"/>
    </source>
</evidence>
<comment type="caution">
    <text evidence="5">The sequence shown here is derived from an EMBL/GenBank/DDBJ whole genome shotgun (WGS) entry which is preliminary data.</text>
</comment>
<comment type="similarity">
    <text evidence="1">Belongs to the oxygen-dependent FAD-linked oxidoreductase family.</text>
</comment>
<dbReference type="Pfam" id="PF01565">
    <property type="entry name" value="FAD_binding_4"/>
    <property type="match status" value="1"/>
</dbReference>
<evidence type="ECO:0000256" key="1">
    <source>
        <dbReference type="ARBA" id="ARBA00005466"/>
    </source>
</evidence>
<name>A0AAE8SV56_9PEZI</name>
<dbReference type="SUPFAM" id="SSF56176">
    <property type="entry name" value="FAD-binding/transporter-associated domain-like"/>
    <property type="match status" value="1"/>
</dbReference>
<dbReference type="EMBL" id="ONZQ02000005">
    <property type="protein sequence ID" value="SPO02024.1"/>
    <property type="molecule type" value="Genomic_DNA"/>
</dbReference>
<dbReference type="Pfam" id="PF08031">
    <property type="entry name" value="BBE"/>
    <property type="match status" value="1"/>
</dbReference>
<accession>A0AAE8SV56</accession>
<keyword evidence="3" id="KW-0732">Signal</keyword>
<evidence type="ECO:0000313" key="5">
    <source>
        <dbReference type="EMBL" id="SPO02024.1"/>
    </source>
</evidence>
<dbReference type="Gene3D" id="3.30.465.10">
    <property type="match status" value="1"/>
</dbReference>
<feature type="chain" id="PRO_5042206844" evidence="3">
    <location>
        <begin position="23"/>
        <end position="648"/>
    </location>
</feature>
<dbReference type="InterPro" id="IPR036318">
    <property type="entry name" value="FAD-bd_PCMH-like_sf"/>
</dbReference>
<protein>
    <submittedName>
        <fullName evidence="5">Probable FAD/FMN-containing dehydrogenases</fullName>
    </submittedName>
</protein>
<feature type="domain" description="FAD-binding PCMH-type" evidence="4">
    <location>
        <begin position="183"/>
        <end position="362"/>
    </location>
</feature>
<evidence type="ECO:0000259" key="4">
    <source>
        <dbReference type="PROSITE" id="PS51387"/>
    </source>
</evidence>
<dbReference type="InterPro" id="IPR016166">
    <property type="entry name" value="FAD-bd_PCMH"/>
</dbReference>
<dbReference type="InterPro" id="IPR016169">
    <property type="entry name" value="FAD-bd_PCMH_sub2"/>
</dbReference>
<organism evidence="5 6">
    <name type="scientific">Cephalotrichum gorgonifer</name>
    <dbReference type="NCBI Taxonomy" id="2041049"/>
    <lineage>
        <taxon>Eukaryota</taxon>
        <taxon>Fungi</taxon>
        <taxon>Dikarya</taxon>
        <taxon>Ascomycota</taxon>
        <taxon>Pezizomycotina</taxon>
        <taxon>Sordariomycetes</taxon>
        <taxon>Hypocreomycetidae</taxon>
        <taxon>Microascales</taxon>
        <taxon>Microascaceae</taxon>
        <taxon>Cephalotrichum</taxon>
    </lineage>
</organism>
<dbReference type="InterPro" id="IPR012951">
    <property type="entry name" value="BBE"/>
</dbReference>
<dbReference type="Gene3D" id="3.40.462.20">
    <property type="match status" value="1"/>
</dbReference>
<dbReference type="GO" id="GO:0016491">
    <property type="term" value="F:oxidoreductase activity"/>
    <property type="evidence" value="ECO:0007669"/>
    <property type="project" value="UniProtKB-KW"/>
</dbReference>
<gene>
    <name evidence="5" type="ORF">DNG_04697</name>
</gene>
<dbReference type="Proteomes" id="UP001187682">
    <property type="component" value="Unassembled WGS sequence"/>
</dbReference>
<sequence>MASLARTLLLAGALPLASLVSAQTLVVDGVEIPANEKTVAPAGEIIDDLVLPEEFQLTDDALANLTALQLSEIELFGFGDESSAKRAASGDCKTYPGDALWPSKLVWKVFNLLTGGALIETVPIGAVCYKTSGHYDAAACENLLATWTDGKTHSDHPTSVMSSLYQGMTCLPQKATDDGICEIGGYPVYTVKATTVSQIQLAINFARTLNLRLVVHNTGHDFLGKSTGYGSLSIWTHNLKTIKYIEKVVTPSYTGKAFKIGAGVQVGELYAAAHKQGLTAIGGECKDVGVTGGYTQGGGHSPLSGVHGLGADQVLSIDVVLPNGRFVTADEKQNKDLFWALRGGGGGTFGVVTSMTVKAHPKTRFAGVTWAASFSANQTELFWQGVEAYWRHFPEYAALGTYGYSTIFSMGEAGSTWTMNPWTVPGYTLDQFKAMSAPLFAQWKAMGFEVNPTYFEHDNFYDTWSNHFPTETVGNFNLHTASRLFPGKNWESEETLNNTIAALKAVGQAGSAIIQYNMNPAKPAGTPDSAANPAWRDAIMFGIFGGMWFDGMTKEEIGAFNNKITHEWMESLRQVTPGGGGYGNEGDVMEPDFAQAFYGSGYDRLLSIKNAVDPWSTFWAPTAVGSEGWYITGQETWLTTQTGKLCRK</sequence>
<dbReference type="InterPro" id="IPR050432">
    <property type="entry name" value="FAD-linked_Oxidoreductases_BP"/>
</dbReference>
<dbReference type="PROSITE" id="PS51387">
    <property type="entry name" value="FAD_PCMH"/>
    <property type="match status" value="1"/>
</dbReference>
<dbReference type="AlphaFoldDB" id="A0AAE8SV56"/>
<feature type="signal peptide" evidence="3">
    <location>
        <begin position="1"/>
        <end position="22"/>
    </location>
</feature>
<dbReference type="GO" id="GO:0071949">
    <property type="term" value="F:FAD binding"/>
    <property type="evidence" value="ECO:0007669"/>
    <property type="project" value="InterPro"/>
</dbReference>
<evidence type="ECO:0000256" key="3">
    <source>
        <dbReference type="SAM" id="SignalP"/>
    </source>
</evidence>
<keyword evidence="2" id="KW-0560">Oxidoreductase</keyword>